<protein>
    <submittedName>
        <fullName evidence="1">Uncharacterized protein</fullName>
    </submittedName>
</protein>
<accession>E6XFB2</accession>
<dbReference type="Proteomes" id="UP000008634">
    <property type="component" value="Chromosome"/>
</dbReference>
<name>E6XFB2_CELAD</name>
<dbReference type="EMBL" id="CP002453">
    <property type="protein sequence ID" value="ADV50348.1"/>
    <property type="molecule type" value="Genomic_DNA"/>
</dbReference>
<organism evidence="1 2">
    <name type="scientific">Cellulophaga algicola (strain DSM 14237 / IC166 / ACAM 630)</name>
    <dbReference type="NCBI Taxonomy" id="688270"/>
    <lineage>
        <taxon>Bacteria</taxon>
        <taxon>Pseudomonadati</taxon>
        <taxon>Bacteroidota</taxon>
        <taxon>Flavobacteriia</taxon>
        <taxon>Flavobacteriales</taxon>
        <taxon>Flavobacteriaceae</taxon>
        <taxon>Cellulophaga</taxon>
    </lineage>
</organism>
<dbReference type="RefSeq" id="WP_013551811.1">
    <property type="nucleotide sequence ID" value="NC_014934.1"/>
</dbReference>
<dbReference type="HOGENOM" id="CLU_1892418_0_0_10"/>
<gene>
    <name evidence="1" type="ordered locus">Celal_3073</name>
</gene>
<reference evidence="1 2" key="1">
    <citation type="journal article" date="2010" name="Stand. Genomic Sci.">
        <title>Complete genome sequence of Cellulophaga algicola type strain (IC166).</title>
        <authorList>
            <person name="Abt B."/>
            <person name="Lu M."/>
            <person name="Misra M."/>
            <person name="Han C."/>
            <person name="Nolan M."/>
            <person name="Lucas S."/>
            <person name="Hammon N."/>
            <person name="Deshpande S."/>
            <person name="Cheng J.F."/>
            <person name="Tapia R."/>
            <person name="Goodwin L."/>
            <person name="Pitluck S."/>
            <person name="Liolios K."/>
            <person name="Pagani I."/>
            <person name="Ivanova N."/>
            <person name="Mavromatis K."/>
            <person name="Ovchinikova G."/>
            <person name="Pati A."/>
            <person name="Chen A."/>
            <person name="Palaniappan K."/>
            <person name="Land M."/>
            <person name="Hauser L."/>
            <person name="Chang Y.J."/>
            <person name="Jeffries C.D."/>
            <person name="Detter J.C."/>
            <person name="Brambilla E."/>
            <person name="Rohde M."/>
            <person name="Tindall B.J."/>
            <person name="Goker M."/>
            <person name="Woyke T."/>
            <person name="Bristow J."/>
            <person name="Eisen J.A."/>
            <person name="Markowitz V."/>
            <person name="Hugenholtz P."/>
            <person name="Kyrpides N.C."/>
            <person name="Klenk H.P."/>
            <person name="Lapidus A."/>
        </authorList>
    </citation>
    <scope>NUCLEOTIDE SEQUENCE [LARGE SCALE GENOMIC DNA]</scope>
    <source>
        <strain evidence="2">DSM 14237 / IC166 / ACAM 630</strain>
    </source>
</reference>
<dbReference type="STRING" id="688270.Celal_3073"/>
<keyword evidence="2" id="KW-1185">Reference proteome</keyword>
<dbReference type="AlphaFoldDB" id="E6XFB2"/>
<evidence type="ECO:0000313" key="2">
    <source>
        <dbReference type="Proteomes" id="UP000008634"/>
    </source>
</evidence>
<dbReference type="KEGG" id="cao:Celal_3073"/>
<evidence type="ECO:0000313" key="1">
    <source>
        <dbReference type="EMBL" id="ADV50348.1"/>
    </source>
</evidence>
<sequence>MDISGSQFYYASRKKDVYSLLNGENIKCVAFASSSKYLFSKIFYRKDLESSEVFSKINKLEETDENYNKYHGYFKRGLVFSLDSRENTLTLITFNIFADNSLPKKVRTFFKQNENAFEKVFMTTGIGTVEILVE</sequence>
<proteinExistence type="predicted"/>